<evidence type="ECO:0000313" key="1">
    <source>
        <dbReference type="EMBL" id="MEW7315049.1"/>
    </source>
</evidence>
<dbReference type="RefSeq" id="WP_367597055.1">
    <property type="nucleotide sequence ID" value="NZ_JBFMVT010000002.1"/>
</dbReference>
<sequence>MINIRLPDSLGCTVASTGVILSLIKSECFDEIHVFARHPELVSHIPGIILHDVDNHSQIDLDLREYTARRPHNSKPYRASYLHMLEMAEASFGLTLPIIIPTIHLSVADNSFAIKELSKYKKPVIWLQSKTTSRNRDWSAENWLKLMERLSISFDFIDLSNTEFTLLQSLAITKHSFAGVCLDSFLVHGSAAVGAKNVIVLIGSSRSECMTYPGQKIIYKKSACIAQPCGMHGYYAGCKKEHEHLFSMNNCLHRNIFACMNKIEISHVEEQIQKLFATTLK</sequence>
<dbReference type="SUPFAM" id="SSF53756">
    <property type="entry name" value="UDP-Glycosyltransferase/glycogen phosphorylase"/>
    <property type="match status" value="1"/>
</dbReference>
<proteinExistence type="predicted"/>
<organism evidence="1 2">
    <name type="scientific">Buttiauxella gaviniae</name>
    <dbReference type="NCBI Taxonomy" id="82990"/>
    <lineage>
        <taxon>Bacteria</taxon>
        <taxon>Pseudomonadati</taxon>
        <taxon>Pseudomonadota</taxon>
        <taxon>Gammaproteobacteria</taxon>
        <taxon>Enterobacterales</taxon>
        <taxon>Enterobacteriaceae</taxon>
        <taxon>Buttiauxella</taxon>
    </lineage>
</organism>
<keyword evidence="2" id="KW-1185">Reference proteome</keyword>
<name>A0ABV3NZT1_9ENTR</name>
<dbReference type="Gene3D" id="3.40.50.2000">
    <property type="entry name" value="Glycogen Phosphorylase B"/>
    <property type="match status" value="1"/>
</dbReference>
<accession>A0ABV3NZT1</accession>
<dbReference type="PANTHER" id="PTHR30160">
    <property type="entry name" value="TETRAACYLDISACCHARIDE 4'-KINASE-RELATED"/>
    <property type="match status" value="1"/>
</dbReference>
<dbReference type="Proteomes" id="UP001555342">
    <property type="component" value="Unassembled WGS sequence"/>
</dbReference>
<gene>
    <name evidence="1" type="ORF">AB1E22_20460</name>
</gene>
<protein>
    <recommendedName>
        <fullName evidence="3">Glycosyltransferase family 9 protein</fullName>
    </recommendedName>
</protein>
<reference evidence="1 2" key="1">
    <citation type="submission" date="2024-07" db="EMBL/GenBank/DDBJ databases">
        <authorList>
            <person name="Wang L."/>
        </authorList>
    </citation>
    <scope>NUCLEOTIDE SEQUENCE [LARGE SCALE GENOMIC DNA]</scope>
    <source>
        <strain evidence="1 2">WL359</strain>
    </source>
</reference>
<evidence type="ECO:0000313" key="2">
    <source>
        <dbReference type="Proteomes" id="UP001555342"/>
    </source>
</evidence>
<dbReference type="EMBL" id="JBFMVT010000002">
    <property type="protein sequence ID" value="MEW7315049.1"/>
    <property type="molecule type" value="Genomic_DNA"/>
</dbReference>
<dbReference type="InterPro" id="IPR051199">
    <property type="entry name" value="LPS_LOS_Heptosyltrfase"/>
</dbReference>
<comment type="caution">
    <text evidence="1">The sequence shown here is derived from an EMBL/GenBank/DDBJ whole genome shotgun (WGS) entry which is preliminary data.</text>
</comment>
<dbReference type="PANTHER" id="PTHR30160:SF1">
    <property type="entry name" value="LIPOPOLYSACCHARIDE 1,2-N-ACETYLGLUCOSAMINETRANSFERASE-RELATED"/>
    <property type="match status" value="1"/>
</dbReference>
<evidence type="ECO:0008006" key="3">
    <source>
        <dbReference type="Google" id="ProtNLM"/>
    </source>
</evidence>